<evidence type="ECO:0000256" key="2">
    <source>
        <dbReference type="ARBA" id="ARBA00023125"/>
    </source>
</evidence>
<evidence type="ECO:0000313" key="5">
    <source>
        <dbReference type="EMBL" id="SKB27202.1"/>
    </source>
</evidence>
<dbReference type="Proteomes" id="UP000189981">
    <property type="component" value="Unassembled WGS sequence"/>
</dbReference>
<organism evidence="5 6">
    <name type="scientific">Daejeonella lutea</name>
    <dbReference type="NCBI Taxonomy" id="572036"/>
    <lineage>
        <taxon>Bacteria</taxon>
        <taxon>Pseudomonadati</taxon>
        <taxon>Bacteroidota</taxon>
        <taxon>Sphingobacteriia</taxon>
        <taxon>Sphingobacteriales</taxon>
        <taxon>Sphingobacteriaceae</taxon>
        <taxon>Daejeonella</taxon>
    </lineage>
</organism>
<gene>
    <name evidence="5" type="ORF">SAMN05661099_0031</name>
</gene>
<feature type="domain" description="HTH araC/xylS-type" evidence="4">
    <location>
        <begin position="153"/>
        <end position="253"/>
    </location>
</feature>
<dbReference type="PANTHER" id="PTHR46796:SF13">
    <property type="entry name" value="HTH-TYPE TRANSCRIPTIONAL ACTIVATOR RHAS"/>
    <property type="match status" value="1"/>
</dbReference>
<dbReference type="Pfam" id="PF12833">
    <property type="entry name" value="HTH_18"/>
    <property type="match status" value="1"/>
</dbReference>
<dbReference type="Gene3D" id="1.10.10.60">
    <property type="entry name" value="Homeodomain-like"/>
    <property type="match status" value="1"/>
</dbReference>
<name>A0A1T4ZWY2_9SPHI</name>
<dbReference type="STRING" id="572036.SAMN05661099_0031"/>
<dbReference type="EMBL" id="FUYR01000001">
    <property type="protein sequence ID" value="SKB27202.1"/>
    <property type="molecule type" value="Genomic_DNA"/>
</dbReference>
<keyword evidence="1" id="KW-0805">Transcription regulation</keyword>
<dbReference type="SMART" id="SM00342">
    <property type="entry name" value="HTH_ARAC"/>
    <property type="match status" value="1"/>
</dbReference>
<sequence>MRFTTIQAQASLQNEVESFIIVENETELPYNVLPDTALVLGFQYKGRLSLISDNKSIPLSASGITGLQNKVRVFRNLEPSGSVLVRFKPGGAAALFALPIHELFEQSIPLDAIISPHQIRIVEEQISEVQTDRERISIIENFLLSIKRKFDTDSLVSAAIQCINESAGNIRIGDLAKLLNSSSSPLEKRFRSVVGCSPKKYASIVRFRRVMTDDHKGLLPSERAYEAGYFDQAHFIKDFKRFTGQTPEHFFSSRSF</sequence>
<evidence type="ECO:0000259" key="4">
    <source>
        <dbReference type="PROSITE" id="PS01124"/>
    </source>
</evidence>
<proteinExistence type="predicted"/>
<dbReference type="GO" id="GO:0043565">
    <property type="term" value="F:sequence-specific DNA binding"/>
    <property type="evidence" value="ECO:0007669"/>
    <property type="project" value="InterPro"/>
</dbReference>
<keyword evidence="6" id="KW-1185">Reference proteome</keyword>
<accession>A0A1T4ZWY2</accession>
<dbReference type="InterPro" id="IPR046532">
    <property type="entry name" value="DUF6597"/>
</dbReference>
<protein>
    <submittedName>
        <fullName evidence="5">AraC-type DNA-binding protein</fullName>
    </submittedName>
</protein>
<evidence type="ECO:0000256" key="3">
    <source>
        <dbReference type="ARBA" id="ARBA00023163"/>
    </source>
</evidence>
<keyword evidence="2 5" id="KW-0238">DNA-binding</keyword>
<dbReference type="InterPro" id="IPR018060">
    <property type="entry name" value="HTH_AraC"/>
</dbReference>
<keyword evidence="3" id="KW-0804">Transcription</keyword>
<dbReference type="GO" id="GO:0003700">
    <property type="term" value="F:DNA-binding transcription factor activity"/>
    <property type="evidence" value="ECO:0007669"/>
    <property type="project" value="InterPro"/>
</dbReference>
<evidence type="ECO:0000256" key="1">
    <source>
        <dbReference type="ARBA" id="ARBA00023015"/>
    </source>
</evidence>
<dbReference type="PROSITE" id="PS01124">
    <property type="entry name" value="HTH_ARAC_FAMILY_2"/>
    <property type="match status" value="1"/>
</dbReference>
<reference evidence="6" key="1">
    <citation type="submission" date="2017-02" db="EMBL/GenBank/DDBJ databases">
        <authorList>
            <person name="Varghese N."/>
            <person name="Submissions S."/>
        </authorList>
    </citation>
    <scope>NUCLEOTIDE SEQUENCE [LARGE SCALE GENOMIC DNA]</scope>
    <source>
        <strain evidence="6">DSM 22385</strain>
    </source>
</reference>
<dbReference type="AlphaFoldDB" id="A0A1T4ZWY2"/>
<dbReference type="PANTHER" id="PTHR46796">
    <property type="entry name" value="HTH-TYPE TRANSCRIPTIONAL ACTIVATOR RHAS-RELATED"/>
    <property type="match status" value="1"/>
</dbReference>
<dbReference type="RefSeq" id="WP_079700552.1">
    <property type="nucleotide sequence ID" value="NZ_FUYR01000001.1"/>
</dbReference>
<dbReference type="OrthoDB" id="323290at2"/>
<dbReference type="InterPro" id="IPR050204">
    <property type="entry name" value="AraC_XylS_family_regulators"/>
</dbReference>
<evidence type="ECO:0000313" key="6">
    <source>
        <dbReference type="Proteomes" id="UP000189981"/>
    </source>
</evidence>
<dbReference type="Pfam" id="PF20240">
    <property type="entry name" value="DUF6597"/>
    <property type="match status" value="1"/>
</dbReference>